<name>A0A239KP50_9ACTN</name>
<dbReference type="OrthoDB" id="3872546at2"/>
<organism evidence="1 2">
    <name type="scientific">Actinacidiphila glaucinigra</name>
    <dbReference type="NCBI Taxonomy" id="235986"/>
    <lineage>
        <taxon>Bacteria</taxon>
        <taxon>Bacillati</taxon>
        <taxon>Actinomycetota</taxon>
        <taxon>Actinomycetes</taxon>
        <taxon>Kitasatosporales</taxon>
        <taxon>Streptomycetaceae</taxon>
        <taxon>Actinacidiphila</taxon>
    </lineage>
</organism>
<sequence length="78" mass="8449">MRPRIESIAARLLAATGTEVERREDQTGVRLIVALPEELDEPHRAFLLAALADADDYGHDHAGDGTQQAWALITGGTQ</sequence>
<proteinExistence type="predicted"/>
<evidence type="ECO:0000313" key="2">
    <source>
        <dbReference type="Proteomes" id="UP000198280"/>
    </source>
</evidence>
<accession>A0A239KP50</accession>
<reference evidence="1 2" key="1">
    <citation type="submission" date="2017-06" db="EMBL/GenBank/DDBJ databases">
        <authorList>
            <person name="Kim H.J."/>
            <person name="Triplett B.A."/>
        </authorList>
    </citation>
    <scope>NUCLEOTIDE SEQUENCE [LARGE SCALE GENOMIC DNA]</scope>
    <source>
        <strain evidence="1 2">CGMCC 4.1858</strain>
    </source>
</reference>
<protein>
    <submittedName>
        <fullName evidence="1">Uncharacterized protein</fullName>
    </submittedName>
</protein>
<dbReference type="EMBL" id="FZOF01000016">
    <property type="protein sequence ID" value="SNT19448.1"/>
    <property type="molecule type" value="Genomic_DNA"/>
</dbReference>
<dbReference type="AlphaFoldDB" id="A0A239KP50"/>
<evidence type="ECO:0000313" key="1">
    <source>
        <dbReference type="EMBL" id="SNT19448.1"/>
    </source>
</evidence>
<gene>
    <name evidence="1" type="ORF">SAMN05216252_11664</name>
</gene>
<dbReference type="RefSeq" id="WP_143681639.1">
    <property type="nucleotide sequence ID" value="NZ_FZOF01000016.1"/>
</dbReference>
<dbReference type="Proteomes" id="UP000198280">
    <property type="component" value="Unassembled WGS sequence"/>
</dbReference>
<keyword evidence="2" id="KW-1185">Reference proteome</keyword>